<evidence type="ECO:0000256" key="2">
    <source>
        <dbReference type="ARBA" id="ARBA00022475"/>
    </source>
</evidence>
<keyword evidence="2" id="KW-0472">Membrane</keyword>
<feature type="domain" description="ABC transporter" evidence="5">
    <location>
        <begin position="1"/>
        <end position="239"/>
    </location>
</feature>
<evidence type="ECO:0000259" key="5">
    <source>
        <dbReference type="PROSITE" id="PS50893"/>
    </source>
</evidence>
<keyword evidence="2" id="KW-1003">Cell membrane</keyword>
<evidence type="ECO:0000256" key="1">
    <source>
        <dbReference type="ARBA" id="ARBA00022448"/>
    </source>
</evidence>
<keyword evidence="3" id="KW-0547">Nucleotide-binding</keyword>
<evidence type="ECO:0000256" key="4">
    <source>
        <dbReference type="ARBA" id="ARBA00022840"/>
    </source>
</evidence>
<dbReference type="PANTHER" id="PTHR42781:SF4">
    <property type="entry name" value="SPERMIDINE_PUTRESCINE IMPORT ATP-BINDING PROTEIN POTA"/>
    <property type="match status" value="1"/>
</dbReference>
<dbReference type="Pfam" id="PF00005">
    <property type="entry name" value="ABC_tran"/>
    <property type="match status" value="1"/>
</dbReference>
<sequence>MIDVALQLSVSDARRRFDLDIAFATDAPFVALYGPSGAGKSLTLQAMAGLLPVGAGHVRLNGRALLDTAAGINLPPEARGVGYLFQHYALFPHLSVRDNIAFGLTDWRRRLKPADAARVDELIEAFGLTAMARSRPATLSGGQQQRVALARALASNPQVLLLDEPFTALNPLLRRQLRDELRAVRERWGIPAVMITHDLDDVAALAQRAYVVDGGRITRTVDLAAGQGHAALDDLPAPSADEQRRLALLKAELA</sequence>
<name>A0ABW7G343_9BURK</name>
<dbReference type="PROSITE" id="PS00211">
    <property type="entry name" value="ABC_TRANSPORTER_1"/>
    <property type="match status" value="1"/>
</dbReference>
<proteinExistence type="predicted"/>
<accession>A0ABW7G343</accession>
<dbReference type="InterPro" id="IPR027417">
    <property type="entry name" value="P-loop_NTPase"/>
</dbReference>
<dbReference type="SUPFAM" id="SSF52540">
    <property type="entry name" value="P-loop containing nucleoside triphosphate hydrolases"/>
    <property type="match status" value="1"/>
</dbReference>
<keyword evidence="1" id="KW-0813">Transport</keyword>
<dbReference type="GO" id="GO:0005524">
    <property type="term" value="F:ATP binding"/>
    <property type="evidence" value="ECO:0007669"/>
    <property type="project" value="UniProtKB-KW"/>
</dbReference>
<dbReference type="InterPro" id="IPR017871">
    <property type="entry name" value="ABC_transporter-like_CS"/>
</dbReference>
<dbReference type="PROSITE" id="PS50893">
    <property type="entry name" value="ABC_TRANSPORTER_2"/>
    <property type="match status" value="1"/>
</dbReference>
<protein>
    <submittedName>
        <fullName evidence="6">ATP-binding cassette domain-containing protein</fullName>
    </submittedName>
</protein>
<dbReference type="InterPro" id="IPR050093">
    <property type="entry name" value="ABC_SmlMolc_Importer"/>
</dbReference>
<dbReference type="InterPro" id="IPR003593">
    <property type="entry name" value="AAA+_ATPase"/>
</dbReference>
<dbReference type="SMART" id="SM00382">
    <property type="entry name" value="AAA"/>
    <property type="match status" value="1"/>
</dbReference>
<gene>
    <name evidence="6" type="ORF">ACG00X_05700</name>
</gene>
<evidence type="ECO:0000313" key="7">
    <source>
        <dbReference type="Proteomes" id="UP001606305"/>
    </source>
</evidence>
<evidence type="ECO:0000313" key="6">
    <source>
        <dbReference type="EMBL" id="MFG6456320.1"/>
    </source>
</evidence>
<dbReference type="RefSeq" id="WP_394487045.1">
    <property type="nucleotide sequence ID" value="NZ_JBIGIA010000003.1"/>
</dbReference>
<dbReference type="Proteomes" id="UP001606305">
    <property type="component" value="Unassembled WGS sequence"/>
</dbReference>
<dbReference type="PANTHER" id="PTHR42781">
    <property type="entry name" value="SPERMIDINE/PUTRESCINE IMPORT ATP-BINDING PROTEIN POTA"/>
    <property type="match status" value="1"/>
</dbReference>
<dbReference type="Gene3D" id="3.40.50.300">
    <property type="entry name" value="P-loop containing nucleotide triphosphate hydrolases"/>
    <property type="match status" value="1"/>
</dbReference>
<reference evidence="6 7" key="1">
    <citation type="submission" date="2024-09" db="EMBL/GenBank/DDBJ databases">
        <title>Novel species of the genus Pelomonas and Roseateles isolated from streams.</title>
        <authorList>
            <person name="Lu H."/>
        </authorList>
    </citation>
    <scope>NUCLEOTIDE SEQUENCE [LARGE SCALE GENOMIC DNA]</scope>
    <source>
        <strain evidence="6 7">BYS96W</strain>
    </source>
</reference>
<dbReference type="InterPro" id="IPR003439">
    <property type="entry name" value="ABC_transporter-like_ATP-bd"/>
</dbReference>
<comment type="caution">
    <text evidence="6">The sequence shown here is derived from an EMBL/GenBank/DDBJ whole genome shotgun (WGS) entry which is preliminary data.</text>
</comment>
<keyword evidence="7" id="KW-1185">Reference proteome</keyword>
<organism evidence="6 7">
    <name type="scientific">Pelomonas nitida</name>
    <dbReference type="NCBI Taxonomy" id="3299027"/>
    <lineage>
        <taxon>Bacteria</taxon>
        <taxon>Pseudomonadati</taxon>
        <taxon>Pseudomonadota</taxon>
        <taxon>Betaproteobacteria</taxon>
        <taxon>Burkholderiales</taxon>
        <taxon>Sphaerotilaceae</taxon>
        <taxon>Roseateles</taxon>
    </lineage>
</organism>
<evidence type="ECO:0000256" key="3">
    <source>
        <dbReference type="ARBA" id="ARBA00022741"/>
    </source>
</evidence>
<keyword evidence="4 6" id="KW-0067">ATP-binding</keyword>
<dbReference type="EMBL" id="JBIGIA010000003">
    <property type="protein sequence ID" value="MFG6456320.1"/>
    <property type="molecule type" value="Genomic_DNA"/>
</dbReference>